<proteinExistence type="predicted"/>
<evidence type="ECO:0000313" key="1">
    <source>
        <dbReference type="EMBL" id="RAK71327.1"/>
    </source>
</evidence>
<evidence type="ECO:0000313" key="2">
    <source>
        <dbReference type="Proteomes" id="UP000249789"/>
    </source>
</evidence>
<organism evidence="1 2">
    <name type="scientific">Aspergillus fijiensis CBS 313.89</name>
    <dbReference type="NCBI Taxonomy" id="1448319"/>
    <lineage>
        <taxon>Eukaryota</taxon>
        <taxon>Fungi</taxon>
        <taxon>Dikarya</taxon>
        <taxon>Ascomycota</taxon>
        <taxon>Pezizomycotina</taxon>
        <taxon>Eurotiomycetes</taxon>
        <taxon>Eurotiomycetidae</taxon>
        <taxon>Eurotiales</taxon>
        <taxon>Aspergillaceae</taxon>
        <taxon>Aspergillus</taxon>
    </lineage>
</organism>
<dbReference type="VEuPathDB" id="FungiDB:BO72DRAFT_490637"/>
<accession>A0A8G1VSS4</accession>
<keyword evidence="2" id="KW-1185">Reference proteome</keyword>
<dbReference type="Proteomes" id="UP000249789">
    <property type="component" value="Unassembled WGS sequence"/>
</dbReference>
<gene>
    <name evidence="1" type="ORF">BO72DRAFT_490637</name>
</gene>
<name>A0A8G1VSS4_9EURO</name>
<dbReference type="EMBL" id="KZ824726">
    <property type="protein sequence ID" value="RAK71327.1"/>
    <property type="molecule type" value="Genomic_DNA"/>
</dbReference>
<dbReference type="GeneID" id="63865476"/>
<dbReference type="RefSeq" id="XP_040795339.1">
    <property type="nucleotide sequence ID" value="XM_040948143.1"/>
</dbReference>
<reference evidence="1 2" key="1">
    <citation type="submission" date="2018-02" db="EMBL/GenBank/DDBJ databases">
        <title>The genomes of Aspergillus section Nigri reveals drivers in fungal speciation.</title>
        <authorList>
            <consortium name="DOE Joint Genome Institute"/>
            <person name="Vesth T.C."/>
            <person name="Nybo J."/>
            <person name="Theobald S."/>
            <person name="Brandl J."/>
            <person name="Frisvad J.C."/>
            <person name="Nielsen K.F."/>
            <person name="Lyhne E.K."/>
            <person name="Kogle M.E."/>
            <person name="Kuo A."/>
            <person name="Riley R."/>
            <person name="Clum A."/>
            <person name="Nolan M."/>
            <person name="Lipzen A."/>
            <person name="Salamov A."/>
            <person name="Henrissat B."/>
            <person name="Wiebenga A."/>
            <person name="De vries R.P."/>
            <person name="Grigoriev I.V."/>
            <person name="Mortensen U.H."/>
            <person name="Andersen M.R."/>
            <person name="Baker S.E."/>
        </authorList>
    </citation>
    <scope>NUCLEOTIDE SEQUENCE [LARGE SCALE GENOMIC DNA]</scope>
    <source>
        <strain evidence="1 2">CBS 313.89</strain>
    </source>
</reference>
<dbReference type="AlphaFoldDB" id="A0A8G1VSS4"/>
<protein>
    <submittedName>
        <fullName evidence="1">Uncharacterized protein</fullName>
    </submittedName>
</protein>
<sequence>MPGRRMLGTAGNNRQLRNRDLLFTEKFVADPSYFGYEDLDKKPEKAVAIVPYHGLKVHPKAPRRGNRIRGGVSITRYVVLLSPGPYLYPLVRDISIGCQLYMYWAGRIEVYADYSLMAIGQWPPGLGSASWSGVGEPKGIYRQLLWSIVGMNPCEELRFYPNIDPYELGLDSAWRLSNAWTLEVRAGARDGK</sequence>